<keyword evidence="22" id="KW-1185">Reference proteome</keyword>
<dbReference type="AlphaFoldDB" id="A0A2A9HI51"/>
<comment type="pathway">
    <text evidence="18">Nucleotide-sugar biosynthesis; UDP-N-acetyl-alpha-D-glucosamine biosynthesis; UDP-N-acetyl-alpha-D-glucosamine from N-acetyl-alpha-D-glucosamine 1-phosphate: step 1/1.</text>
</comment>
<feature type="binding site" evidence="18">
    <location>
        <position position="361"/>
    </location>
    <ligand>
        <name>UDP-N-acetyl-alpha-D-glucosamine</name>
        <dbReference type="ChEBI" id="CHEBI:57705"/>
    </ligand>
</feature>
<keyword evidence="14 18" id="KW-0961">Cell wall biogenesis/degradation</keyword>
<feature type="domain" description="MobA-like NTP transferase" evidence="19">
    <location>
        <begin position="6"/>
        <end position="130"/>
    </location>
</feature>
<comment type="similarity">
    <text evidence="3 18">In the N-terminal section; belongs to the N-acetylglucosamine-1-phosphate uridyltransferase family.</text>
</comment>
<feature type="binding site" evidence="18">
    <location>
        <position position="153"/>
    </location>
    <ligand>
        <name>UDP-N-acetyl-alpha-D-glucosamine</name>
        <dbReference type="ChEBI" id="CHEBI:57705"/>
    </ligand>
</feature>
<dbReference type="EMBL" id="PDJQ01000001">
    <property type="protein sequence ID" value="PFG75053.1"/>
    <property type="molecule type" value="Genomic_DNA"/>
</dbReference>
<dbReference type="InterPro" id="IPR025877">
    <property type="entry name" value="MobA-like_NTP_Trfase"/>
</dbReference>
<dbReference type="GO" id="GO:0008360">
    <property type="term" value="P:regulation of cell shape"/>
    <property type="evidence" value="ECO:0007669"/>
    <property type="project" value="UniProtKB-KW"/>
</dbReference>
<feature type="region of interest" description="Pyrophosphorylase" evidence="18">
    <location>
        <begin position="1"/>
        <end position="225"/>
    </location>
</feature>
<comment type="pathway">
    <text evidence="18">Nucleotide-sugar biosynthesis; UDP-N-acetyl-alpha-D-glucosamine biosynthesis; N-acetyl-alpha-D-glucosamine 1-phosphate from alpha-D-glucosamine 6-phosphate (route II): step 2/2.</text>
</comment>
<reference evidence="21 22" key="1">
    <citation type="submission" date="2017-09" db="EMBL/GenBank/DDBJ databases">
        <title>Sequencing the genomes of two abundant thermophiles in Great Basin hot springs: Thermocrinis jamiesonii and novel Chloroflexi Thermoflexus hugenholtzii.</title>
        <authorList>
            <person name="Hedlund B."/>
        </authorList>
    </citation>
    <scope>NUCLEOTIDE SEQUENCE [LARGE SCALE GENOMIC DNA]</scope>
    <source>
        <strain evidence="21 22">G233</strain>
    </source>
</reference>
<feature type="binding site" evidence="18">
    <location>
        <position position="23"/>
    </location>
    <ligand>
        <name>UDP-N-acetyl-alpha-D-glucosamine</name>
        <dbReference type="ChEBI" id="CHEBI:57705"/>
    </ligand>
</feature>
<feature type="active site" description="Proton acceptor" evidence="18">
    <location>
        <position position="358"/>
    </location>
</feature>
<dbReference type="HAMAP" id="MF_01631">
    <property type="entry name" value="GlmU"/>
    <property type="match status" value="1"/>
</dbReference>
<feature type="binding site" evidence="18">
    <location>
        <position position="400"/>
    </location>
    <ligand>
        <name>acetyl-CoA</name>
        <dbReference type="ChEBI" id="CHEBI:57288"/>
    </ligand>
</feature>
<dbReference type="GO" id="GO:0019134">
    <property type="term" value="F:glucosamine-1-phosphate N-acetyltransferase activity"/>
    <property type="evidence" value="ECO:0007669"/>
    <property type="project" value="UniProtKB-UniRule"/>
</dbReference>
<evidence type="ECO:0000256" key="4">
    <source>
        <dbReference type="ARBA" id="ARBA00022490"/>
    </source>
</evidence>
<protein>
    <recommendedName>
        <fullName evidence="18">Bifunctional protein GlmU</fullName>
    </recommendedName>
    <domain>
        <recommendedName>
            <fullName evidence="18">UDP-N-acetylglucosamine pyrophosphorylase</fullName>
            <ecNumber evidence="18">2.7.7.23</ecNumber>
        </recommendedName>
        <alternativeName>
            <fullName evidence="18">N-acetylglucosamine-1-phosphate uridyltransferase</fullName>
        </alternativeName>
    </domain>
    <domain>
        <recommendedName>
            <fullName evidence="18">Glucosamine-1-phosphate N-acetyltransferase</fullName>
            <ecNumber evidence="18">2.3.1.157</ecNumber>
        </recommendedName>
    </domain>
</protein>
<dbReference type="PANTHER" id="PTHR43584">
    <property type="entry name" value="NUCLEOTIDYL TRANSFERASE"/>
    <property type="match status" value="1"/>
</dbReference>
<evidence type="ECO:0000256" key="8">
    <source>
        <dbReference type="ARBA" id="ARBA00022737"/>
    </source>
</evidence>
<dbReference type="GO" id="GO:0071555">
    <property type="term" value="P:cell wall organization"/>
    <property type="evidence" value="ECO:0007669"/>
    <property type="project" value="UniProtKB-KW"/>
</dbReference>
<dbReference type="InterPro" id="IPR050065">
    <property type="entry name" value="GlmU-like"/>
</dbReference>
<comment type="catalytic activity">
    <reaction evidence="16 18">
        <text>N-acetyl-alpha-D-glucosamine 1-phosphate + UTP + H(+) = UDP-N-acetyl-alpha-D-glucosamine + diphosphate</text>
        <dbReference type="Rhea" id="RHEA:13509"/>
        <dbReference type="ChEBI" id="CHEBI:15378"/>
        <dbReference type="ChEBI" id="CHEBI:33019"/>
        <dbReference type="ChEBI" id="CHEBI:46398"/>
        <dbReference type="ChEBI" id="CHEBI:57705"/>
        <dbReference type="ChEBI" id="CHEBI:57776"/>
        <dbReference type="EC" id="2.7.7.23"/>
    </reaction>
</comment>
<evidence type="ECO:0000256" key="15">
    <source>
        <dbReference type="ARBA" id="ARBA00048247"/>
    </source>
</evidence>
<comment type="catalytic activity">
    <reaction evidence="15 18">
        <text>alpha-D-glucosamine 1-phosphate + acetyl-CoA = N-acetyl-alpha-D-glucosamine 1-phosphate + CoA + H(+)</text>
        <dbReference type="Rhea" id="RHEA:13725"/>
        <dbReference type="ChEBI" id="CHEBI:15378"/>
        <dbReference type="ChEBI" id="CHEBI:57287"/>
        <dbReference type="ChEBI" id="CHEBI:57288"/>
        <dbReference type="ChEBI" id="CHEBI:57776"/>
        <dbReference type="ChEBI" id="CHEBI:58516"/>
        <dbReference type="EC" id="2.3.1.157"/>
    </reaction>
</comment>
<keyword evidence="10 18" id="KW-0133">Cell shape</keyword>
<dbReference type="CDD" id="cd03353">
    <property type="entry name" value="LbH_GlmU_C"/>
    <property type="match status" value="1"/>
</dbReference>
<comment type="caution">
    <text evidence="18">Lacks conserved residue(s) required for the propagation of feature annotation.</text>
</comment>
<dbReference type="SUPFAM" id="SSF53448">
    <property type="entry name" value="Nucleotide-diphospho-sugar transferases"/>
    <property type="match status" value="1"/>
</dbReference>
<evidence type="ECO:0000313" key="21">
    <source>
        <dbReference type="EMBL" id="PFG75053.1"/>
    </source>
</evidence>
<dbReference type="GO" id="GO:0009252">
    <property type="term" value="P:peptidoglycan biosynthetic process"/>
    <property type="evidence" value="ECO:0007669"/>
    <property type="project" value="UniProtKB-UniRule"/>
</dbReference>
<dbReference type="Gene3D" id="2.160.10.10">
    <property type="entry name" value="Hexapeptide repeat proteins"/>
    <property type="match status" value="1"/>
</dbReference>
<dbReference type="InterPro" id="IPR005882">
    <property type="entry name" value="Bifunctional_GlmU"/>
</dbReference>
<feature type="binding site" evidence="18">
    <location>
        <position position="328"/>
    </location>
    <ligand>
        <name>UDP-N-acetyl-alpha-D-glucosamine</name>
        <dbReference type="ChEBI" id="CHEBI:57705"/>
    </ligand>
</feature>
<comment type="cofactor">
    <cofactor evidence="18">
        <name>Mg(2+)</name>
        <dbReference type="ChEBI" id="CHEBI:18420"/>
    </cofactor>
    <text evidence="18">Binds 1 Mg(2+) ion per subunit.</text>
</comment>
<dbReference type="NCBIfam" id="TIGR01173">
    <property type="entry name" value="glmU"/>
    <property type="match status" value="1"/>
</dbReference>
<dbReference type="InterPro" id="IPR011004">
    <property type="entry name" value="Trimer_LpxA-like_sf"/>
</dbReference>
<comment type="subcellular location">
    <subcellularLocation>
        <location evidence="1 18">Cytoplasm</location>
    </subcellularLocation>
</comment>
<organism evidence="21 22">
    <name type="scientific">Tepidiforma thermophila (strain KCTC 52669 / CGMCC 1.13589 / G233)</name>
    <dbReference type="NCBI Taxonomy" id="2761530"/>
    <lineage>
        <taxon>Bacteria</taxon>
        <taxon>Bacillati</taxon>
        <taxon>Chloroflexota</taxon>
        <taxon>Tepidiformia</taxon>
        <taxon>Tepidiformales</taxon>
        <taxon>Tepidiformaceae</taxon>
        <taxon>Tepidiforma</taxon>
    </lineage>
</organism>
<dbReference type="EC" id="2.7.7.23" evidence="18"/>
<feature type="region of interest" description="Linker" evidence="18">
    <location>
        <begin position="226"/>
        <end position="246"/>
    </location>
</feature>
<comment type="pathway">
    <text evidence="18">Bacterial outer membrane biogenesis; LPS lipid A biosynthesis.</text>
</comment>
<keyword evidence="4 18" id="KW-0963">Cytoplasm</keyword>
<dbReference type="InterPro" id="IPR038009">
    <property type="entry name" value="GlmU_C_LbH"/>
</dbReference>
<keyword evidence="8 18" id="KW-0677">Repeat</keyword>
<dbReference type="GO" id="GO:0000902">
    <property type="term" value="P:cell morphogenesis"/>
    <property type="evidence" value="ECO:0007669"/>
    <property type="project" value="UniProtKB-UniRule"/>
</dbReference>
<evidence type="ECO:0000256" key="6">
    <source>
        <dbReference type="ARBA" id="ARBA00022695"/>
    </source>
</evidence>
<comment type="function">
    <text evidence="17 18">Catalyzes the last two sequential reactions in the de novo biosynthetic pathway for UDP-N-acetylglucosamine (UDP-GlcNAc). The C-terminal domain catalyzes the transfer of acetyl group from acetyl coenzyme A to glucosamine-1-phosphate (GlcN-1-P) to produce N-acetylglucosamine-1-phosphate (GlcNAc-1-P), which is converted into UDP-GlcNAc by the transfer of uridine 5-monophosphate (from uridine 5-triphosphate), a reaction catalyzed by the N-terminal domain.</text>
</comment>
<keyword evidence="5 18" id="KW-0808">Transferase</keyword>
<feature type="binding site" evidence="18">
    <location>
        <begin position="79"/>
        <end position="80"/>
    </location>
    <ligand>
        <name>UDP-N-acetyl-alpha-D-glucosamine</name>
        <dbReference type="ChEBI" id="CHEBI:57705"/>
    </ligand>
</feature>
<dbReference type="GO" id="GO:0016020">
    <property type="term" value="C:membrane"/>
    <property type="evidence" value="ECO:0007669"/>
    <property type="project" value="GOC"/>
</dbReference>
<evidence type="ECO:0000256" key="10">
    <source>
        <dbReference type="ARBA" id="ARBA00022960"/>
    </source>
</evidence>
<dbReference type="RefSeq" id="WP_098504396.1">
    <property type="nucleotide sequence ID" value="NZ_PDJQ01000001.1"/>
</dbReference>
<keyword evidence="12 18" id="KW-0511">Multifunctional enzyme</keyword>
<evidence type="ECO:0000256" key="12">
    <source>
        <dbReference type="ARBA" id="ARBA00023268"/>
    </source>
</evidence>
<evidence type="ECO:0000256" key="11">
    <source>
        <dbReference type="ARBA" id="ARBA00022984"/>
    </source>
</evidence>
<dbReference type="GO" id="GO:0005737">
    <property type="term" value="C:cytoplasm"/>
    <property type="evidence" value="ECO:0007669"/>
    <property type="project" value="UniProtKB-SubCell"/>
</dbReference>
<comment type="similarity">
    <text evidence="2 18">In the C-terminal section; belongs to the transferase hexapeptide repeat family.</text>
</comment>
<name>A0A2A9HI51_TEPT2</name>
<dbReference type="GO" id="GO:0006048">
    <property type="term" value="P:UDP-N-acetylglucosamine biosynthetic process"/>
    <property type="evidence" value="ECO:0007669"/>
    <property type="project" value="UniProtKB-UniPathway"/>
</dbReference>
<dbReference type="CDD" id="cd02540">
    <property type="entry name" value="GT2_GlmU_N_bac"/>
    <property type="match status" value="1"/>
</dbReference>
<feature type="binding site" evidence="18">
    <location>
        <begin position="9"/>
        <end position="12"/>
    </location>
    <ligand>
        <name>UDP-N-acetyl-alpha-D-glucosamine</name>
        <dbReference type="ChEBI" id="CHEBI:57705"/>
    </ligand>
</feature>
<evidence type="ECO:0000256" key="7">
    <source>
        <dbReference type="ARBA" id="ARBA00022723"/>
    </source>
</evidence>
<dbReference type="SUPFAM" id="SSF51161">
    <property type="entry name" value="Trimeric LpxA-like enzymes"/>
    <property type="match status" value="1"/>
</dbReference>
<dbReference type="UniPathway" id="UPA00113">
    <property type="reaction ID" value="UER00532"/>
</dbReference>
<evidence type="ECO:0000259" key="19">
    <source>
        <dbReference type="Pfam" id="PF12804"/>
    </source>
</evidence>
<feature type="binding site" evidence="18">
    <location>
        <position position="167"/>
    </location>
    <ligand>
        <name>UDP-N-acetyl-alpha-D-glucosamine</name>
        <dbReference type="ChEBI" id="CHEBI:57705"/>
    </ligand>
</feature>
<accession>A0A2A9HI51</accession>
<evidence type="ECO:0000256" key="3">
    <source>
        <dbReference type="ARBA" id="ARBA00007947"/>
    </source>
</evidence>
<evidence type="ECO:0000313" key="22">
    <source>
        <dbReference type="Proteomes" id="UP000223071"/>
    </source>
</evidence>
<dbReference type="InterPro" id="IPR001451">
    <property type="entry name" value="Hexapep"/>
</dbReference>
<dbReference type="Proteomes" id="UP000223071">
    <property type="component" value="Unassembled WGS sequence"/>
</dbReference>
<keyword evidence="11 18" id="KW-0573">Peptidoglycan synthesis</keyword>
<dbReference type="InterPro" id="IPR029044">
    <property type="entry name" value="Nucleotide-diphossugar_trans"/>
</dbReference>
<keyword evidence="6 18" id="KW-0548">Nucleotidyltransferase</keyword>
<comment type="subunit">
    <text evidence="18">Homotrimer.</text>
</comment>
<dbReference type="GO" id="GO:0003977">
    <property type="term" value="F:UDP-N-acetylglucosamine diphosphorylase activity"/>
    <property type="evidence" value="ECO:0007669"/>
    <property type="project" value="UniProtKB-UniRule"/>
</dbReference>
<evidence type="ECO:0000256" key="13">
    <source>
        <dbReference type="ARBA" id="ARBA00023315"/>
    </source>
</evidence>
<feature type="binding site" evidence="18">
    <location>
        <position position="74"/>
    </location>
    <ligand>
        <name>UDP-N-acetyl-alpha-D-glucosamine</name>
        <dbReference type="ChEBI" id="CHEBI:57705"/>
    </ligand>
</feature>
<feature type="binding site" evidence="18">
    <location>
        <position position="375"/>
    </location>
    <ligand>
        <name>acetyl-CoA</name>
        <dbReference type="ChEBI" id="CHEBI:57288"/>
    </ligand>
</feature>
<dbReference type="Pfam" id="PF12804">
    <property type="entry name" value="NTP_transf_3"/>
    <property type="match status" value="1"/>
</dbReference>
<feature type="binding site" evidence="18">
    <location>
        <position position="418"/>
    </location>
    <ligand>
        <name>acetyl-CoA</name>
        <dbReference type="ChEBI" id="CHEBI:57288"/>
    </ligand>
</feature>
<evidence type="ECO:0000259" key="20">
    <source>
        <dbReference type="Pfam" id="PF25087"/>
    </source>
</evidence>
<dbReference type="UniPathway" id="UPA00973"/>
<keyword evidence="13 18" id="KW-0012">Acyltransferase</keyword>
<feature type="binding site" evidence="18">
    <location>
        <position position="372"/>
    </location>
    <ligand>
        <name>UDP-N-acetyl-alpha-D-glucosamine</name>
        <dbReference type="ChEBI" id="CHEBI:57705"/>
    </ligand>
</feature>
<dbReference type="Gene3D" id="3.90.550.10">
    <property type="entry name" value="Spore Coat Polysaccharide Biosynthesis Protein SpsA, Chain A"/>
    <property type="match status" value="1"/>
</dbReference>
<dbReference type="Pfam" id="PF25087">
    <property type="entry name" value="GMPPB_C"/>
    <property type="match status" value="1"/>
</dbReference>
<feature type="binding site" evidence="18">
    <location>
        <begin position="381"/>
        <end position="382"/>
    </location>
    <ligand>
        <name>acetyl-CoA</name>
        <dbReference type="ChEBI" id="CHEBI:57288"/>
    </ligand>
</feature>
<evidence type="ECO:0000256" key="14">
    <source>
        <dbReference type="ARBA" id="ARBA00023316"/>
    </source>
</evidence>
<evidence type="ECO:0000256" key="5">
    <source>
        <dbReference type="ARBA" id="ARBA00022679"/>
    </source>
</evidence>
<feature type="binding site" evidence="18">
    <location>
        <position position="138"/>
    </location>
    <ligand>
        <name>UDP-N-acetyl-alpha-D-glucosamine</name>
        <dbReference type="ChEBI" id="CHEBI:57705"/>
    </ligand>
</feature>
<evidence type="ECO:0000256" key="17">
    <source>
        <dbReference type="ARBA" id="ARBA00049628"/>
    </source>
</evidence>
<dbReference type="EC" id="2.3.1.157" evidence="18"/>
<feature type="binding site" evidence="18">
    <location>
        <position position="103"/>
    </location>
    <ligand>
        <name>Mg(2+)</name>
        <dbReference type="ChEBI" id="CHEBI:18420"/>
    </ligand>
</feature>
<dbReference type="Pfam" id="PF00132">
    <property type="entry name" value="Hexapep"/>
    <property type="match status" value="1"/>
</dbReference>
<dbReference type="GO" id="GO:0000287">
    <property type="term" value="F:magnesium ion binding"/>
    <property type="evidence" value="ECO:0007669"/>
    <property type="project" value="UniProtKB-UniRule"/>
</dbReference>
<dbReference type="GO" id="GO:0009245">
    <property type="term" value="P:lipid A biosynthetic process"/>
    <property type="evidence" value="ECO:0007669"/>
    <property type="project" value="UniProtKB-UniRule"/>
</dbReference>
<evidence type="ECO:0000256" key="2">
    <source>
        <dbReference type="ARBA" id="ARBA00007707"/>
    </source>
</evidence>
<keyword evidence="7 18" id="KW-0479">Metal-binding</keyword>
<evidence type="ECO:0000256" key="16">
    <source>
        <dbReference type="ARBA" id="ARBA00048493"/>
    </source>
</evidence>
<gene>
    <name evidence="18" type="primary">glmU</name>
    <name evidence="21" type="ORF">A9A59_2318</name>
</gene>
<keyword evidence="9 18" id="KW-0460">Magnesium</keyword>
<dbReference type="PANTHER" id="PTHR43584:SF3">
    <property type="entry name" value="BIFUNCTIONAL PROTEIN GLMU"/>
    <property type="match status" value="1"/>
</dbReference>
<dbReference type="InterPro" id="IPR056729">
    <property type="entry name" value="GMPPB_C"/>
</dbReference>
<feature type="binding site" evidence="18">
    <location>
        <position position="346"/>
    </location>
    <ligand>
        <name>UDP-N-acetyl-alpha-D-glucosamine</name>
        <dbReference type="ChEBI" id="CHEBI:57705"/>
    </ligand>
</feature>
<evidence type="ECO:0000256" key="1">
    <source>
        <dbReference type="ARBA" id="ARBA00004496"/>
    </source>
</evidence>
<comment type="caution">
    <text evidence="21">The sequence shown here is derived from an EMBL/GenBank/DDBJ whole genome shotgun (WGS) entry which is preliminary data.</text>
</comment>
<sequence length="450" mass="46705">MSGTGVVVLAAGLGTRMRSRLPKVLHPVCGVPMVRHVVVAAKTLEPARIVVVTGHGAELVEAALADTGVTFVRQETLDGTAGAVRRCEGALAGCGRVVVLNGDAPLITGESLARLAAAAAGRPLAFATCRVEQPGRLGRVVRGPGGEVTAVVEAAEYEGSDGPAEINAGQYVFDAAWLWSHLPEVPLSAKGEYYLTHLVAMAANEGRPAATVEIPAVEALGVDDRVRLAEAEAVLRRRVLERHMLAGVTVEDPATTFIGAEAELGQDVTVLAGSRIEGRSVVAEGAVIGPNTTLRNALVGRDTRVEASVVEDSVIGERCTVGPFAHIRGGAVIGDECEVRNYAEVKNSRLGRGVKMHHFSYLGDAEVGDGTNIGAGTITCNYDGVAKHRTIIGRGVFIGSDTMLIAPVTVGDGAFTATGAVVTRDVPAGMSVRGVPAKPFERKERGQASP</sequence>
<feature type="region of interest" description="N-acetyltransferase" evidence="18">
    <location>
        <begin position="247"/>
        <end position="450"/>
    </location>
</feature>
<evidence type="ECO:0000256" key="9">
    <source>
        <dbReference type="ARBA" id="ARBA00022842"/>
    </source>
</evidence>
<proteinExistence type="inferred from homology"/>
<evidence type="ECO:0000256" key="18">
    <source>
        <dbReference type="HAMAP-Rule" id="MF_01631"/>
    </source>
</evidence>
<feature type="domain" description="Mannose-1-phosphate guanyltransferase C-terminal" evidence="20">
    <location>
        <begin position="266"/>
        <end position="346"/>
    </location>
</feature>